<protein>
    <submittedName>
        <fullName evidence="2">Uncharacterized protein</fullName>
    </submittedName>
</protein>
<sequence>MEGRKIIKWWLGGIGVAIVIGYSYFVLDDYIRGPRIIIESPLNGYSTTTPIIAIIGRGIHTNNLSVNGAQTPVDLGGNFRAQLILAPGYNIIKVTAKDNYERIVEKTIEMVLVIPEKEAPVVATTTPPIIEQITEMPGAQPTTTEGSIIN</sequence>
<name>A0A837IBH1_9BACT</name>
<keyword evidence="1" id="KW-0812">Transmembrane</keyword>
<dbReference type="Pfam" id="PF09136">
    <property type="entry name" value="Glucodextran_B"/>
    <property type="match status" value="1"/>
</dbReference>
<dbReference type="EMBL" id="LCHP01000003">
    <property type="protein sequence ID" value="KKT37015.1"/>
    <property type="molecule type" value="Genomic_DNA"/>
</dbReference>
<dbReference type="InterPro" id="IPR013783">
    <property type="entry name" value="Ig-like_fold"/>
</dbReference>
<evidence type="ECO:0000256" key="1">
    <source>
        <dbReference type="SAM" id="Phobius"/>
    </source>
</evidence>
<proteinExistence type="predicted"/>
<dbReference type="AlphaFoldDB" id="A0A837IBH1"/>
<feature type="transmembrane region" description="Helical" evidence="1">
    <location>
        <begin position="6"/>
        <end position="27"/>
    </location>
</feature>
<keyword evidence="1" id="KW-0472">Membrane</keyword>
<evidence type="ECO:0000313" key="2">
    <source>
        <dbReference type="EMBL" id="KKT37015.1"/>
    </source>
</evidence>
<organism evidence="2 3">
    <name type="scientific">Candidatus Nomurabacteria bacterium GW2011_GWB1_44_12</name>
    <dbReference type="NCBI Taxonomy" id="1618748"/>
    <lineage>
        <taxon>Bacteria</taxon>
        <taxon>Candidatus Nomuraibacteriota</taxon>
    </lineage>
</organism>
<gene>
    <name evidence="2" type="ORF">UW25_C0003G0021</name>
</gene>
<dbReference type="Gene3D" id="2.60.40.10">
    <property type="entry name" value="Immunoglobulins"/>
    <property type="match status" value="1"/>
</dbReference>
<comment type="caution">
    <text evidence="2">The sequence shown here is derived from an EMBL/GenBank/DDBJ whole genome shotgun (WGS) entry which is preliminary data.</text>
</comment>
<reference evidence="2 3" key="1">
    <citation type="journal article" date="2015" name="Nature">
        <title>rRNA introns, odd ribosomes, and small enigmatic genomes across a large radiation of phyla.</title>
        <authorList>
            <person name="Brown C.T."/>
            <person name="Hug L.A."/>
            <person name="Thomas B.C."/>
            <person name="Sharon I."/>
            <person name="Castelle C.J."/>
            <person name="Singh A."/>
            <person name="Wilkins M.J."/>
            <person name="Williams K.H."/>
            <person name="Banfield J.F."/>
        </authorList>
    </citation>
    <scope>NUCLEOTIDE SEQUENCE [LARGE SCALE GENOMIC DNA]</scope>
</reference>
<dbReference type="Proteomes" id="UP000033815">
    <property type="component" value="Unassembled WGS sequence"/>
</dbReference>
<evidence type="ECO:0000313" key="3">
    <source>
        <dbReference type="Proteomes" id="UP000033815"/>
    </source>
</evidence>
<keyword evidence="1" id="KW-1133">Transmembrane helix</keyword>
<accession>A0A837IBH1</accession>